<dbReference type="InterPro" id="IPR000719">
    <property type="entry name" value="Prot_kinase_dom"/>
</dbReference>
<dbReference type="AlphaFoldDB" id="A0A6A0AMF0"/>
<dbReference type="Proteomes" id="UP000485058">
    <property type="component" value="Unassembled WGS sequence"/>
</dbReference>
<evidence type="ECO:0000313" key="3">
    <source>
        <dbReference type="Proteomes" id="UP000485058"/>
    </source>
</evidence>
<accession>A0A6A0AMF0</accession>
<feature type="non-terminal residue" evidence="2">
    <location>
        <position position="1"/>
    </location>
</feature>
<keyword evidence="2" id="KW-0418">Kinase</keyword>
<dbReference type="Gene3D" id="1.10.510.10">
    <property type="entry name" value="Transferase(Phosphotransferase) domain 1"/>
    <property type="match status" value="1"/>
</dbReference>
<organism evidence="2 3">
    <name type="scientific">Haematococcus lacustris</name>
    <name type="common">Green alga</name>
    <name type="synonym">Haematococcus pluvialis</name>
    <dbReference type="NCBI Taxonomy" id="44745"/>
    <lineage>
        <taxon>Eukaryota</taxon>
        <taxon>Viridiplantae</taxon>
        <taxon>Chlorophyta</taxon>
        <taxon>core chlorophytes</taxon>
        <taxon>Chlorophyceae</taxon>
        <taxon>CS clade</taxon>
        <taxon>Chlamydomonadales</taxon>
        <taxon>Haematococcaceae</taxon>
        <taxon>Haematococcus</taxon>
    </lineage>
</organism>
<evidence type="ECO:0000313" key="2">
    <source>
        <dbReference type="EMBL" id="GFH33758.1"/>
    </source>
</evidence>
<evidence type="ECO:0000259" key="1">
    <source>
        <dbReference type="PROSITE" id="PS50011"/>
    </source>
</evidence>
<proteinExistence type="predicted"/>
<dbReference type="InterPro" id="IPR011009">
    <property type="entry name" value="Kinase-like_dom_sf"/>
</dbReference>
<feature type="domain" description="Protein kinase" evidence="1">
    <location>
        <begin position="1"/>
        <end position="24"/>
    </location>
</feature>
<dbReference type="PROSITE" id="PS50011">
    <property type="entry name" value="PROTEIN_KINASE_DOM"/>
    <property type="match status" value="1"/>
</dbReference>
<keyword evidence="2" id="KW-0808">Transferase</keyword>
<name>A0A6A0AMF0_HAELA</name>
<reference evidence="2 3" key="1">
    <citation type="submission" date="2020-02" db="EMBL/GenBank/DDBJ databases">
        <title>Draft genome sequence of Haematococcus lacustris strain NIES-144.</title>
        <authorList>
            <person name="Morimoto D."/>
            <person name="Nakagawa S."/>
            <person name="Yoshida T."/>
            <person name="Sawayama S."/>
        </authorList>
    </citation>
    <scope>NUCLEOTIDE SEQUENCE [LARGE SCALE GENOMIC DNA]</scope>
    <source>
        <strain evidence="2 3">NIES-144</strain>
    </source>
</reference>
<feature type="non-terminal residue" evidence="2">
    <location>
        <position position="24"/>
    </location>
</feature>
<dbReference type="EMBL" id="BLLF01009552">
    <property type="protein sequence ID" value="GFH33758.1"/>
    <property type="molecule type" value="Genomic_DNA"/>
</dbReference>
<dbReference type="SUPFAM" id="SSF56112">
    <property type="entry name" value="Protein kinase-like (PK-like)"/>
    <property type="match status" value="1"/>
</dbReference>
<protein>
    <submittedName>
        <fullName evidence="2">Thylakoid associated Ser/Thr-protein kinase stt7</fullName>
    </submittedName>
</protein>
<dbReference type="GO" id="GO:0004672">
    <property type="term" value="F:protein kinase activity"/>
    <property type="evidence" value="ECO:0007669"/>
    <property type="project" value="InterPro"/>
</dbReference>
<comment type="caution">
    <text evidence="2">The sequence shown here is derived from an EMBL/GenBank/DDBJ whole genome shotgun (WGS) entry which is preliminary data.</text>
</comment>
<sequence length="24" mass="2558">MKQLLGALSAAHSTGIVHRDVKPQ</sequence>
<dbReference type="GO" id="GO:0005524">
    <property type="term" value="F:ATP binding"/>
    <property type="evidence" value="ECO:0007669"/>
    <property type="project" value="InterPro"/>
</dbReference>
<gene>
    <name evidence="2" type="ORF">HaLaN_33175</name>
</gene>
<keyword evidence="3" id="KW-1185">Reference proteome</keyword>